<evidence type="ECO:0000313" key="10">
    <source>
        <dbReference type="Proteomes" id="UP001416393"/>
    </source>
</evidence>
<sequence length="245" mass="28169">MCFHTSQTKKVVELENRYNVSLTDDDARDAYDIPRYHLNGFAHPDMLIIPQEEPSVLAPALWGIVPNNKKPEQLSDYYKDAVKYGGGLNAQSEKLFEHFIYKHSALTRRCIVPVTGFFEPHEYKSKKYPFHIKHKDNDVLSLAGLYTLVGNVVTFTILTKKASPLFAKIHNKKNRQPIILQRDFEQDWLKDDLNENGIKELININFKEDELSAYTVSRDLFSPKVNSDVPNILEKVEFVGLSILS</sequence>
<evidence type="ECO:0000256" key="7">
    <source>
        <dbReference type="ARBA" id="ARBA00023239"/>
    </source>
</evidence>
<name>A0ABV0AEU3_9FLAO</name>
<gene>
    <name evidence="9" type="ORF">VP395_13840</name>
</gene>
<evidence type="ECO:0000256" key="6">
    <source>
        <dbReference type="ARBA" id="ARBA00023125"/>
    </source>
</evidence>
<evidence type="ECO:0000256" key="4">
    <source>
        <dbReference type="ARBA" id="ARBA00022801"/>
    </source>
</evidence>
<evidence type="ECO:0000256" key="8">
    <source>
        <dbReference type="RuleBase" id="RU364100"/>
    </source>
</evidence>
<dbReference type="EC" id="3.4.-.-" evidence="8"/>
<comment type="caution">
    <text evidence="9">The sequence shown here is derived from an EMBL/GenBank/DDBJ whole genome shotgun (WGS) entry which is preliminary data.</text>
</comment>
<evidence type="ECO:0000256" key="3">
    <source>
        <dbReference type="ARBA" id="ARBA00022763"/>
    </source>
</evidence>
<evidence type="ECO:0000256" key="1">
    <source>
        <dbReference type="ARBA" id="ARBA00008136"/>
    </source>
</evidence>
<comment type="similarity">
    <text evidence="1 8">Belongs to the SOS response-associated peptidase family.</text>
</comment>
<keyword evidence="2 8" id="KW-0645">Protease</keyword>
<evidence type="ECO:0000256" key="2">
    <source>
        <dbReference type="ARBA" id="ARBA00022670"/>
    </source>
</evidence>
<dbReference type="PANTHER" id="PTHR13604:SF0">
    <property type="entry name" value="ABASIC SITE PROCESSING PROTEIN HMCES"/>
    <property type="match status" value="1"/>
</dbReference>
<dbReference type="RefSeq" id="WP_346242613.1">
    <property type="nucleotide sequence ID" value="NZ_JAZHYP010000008.1"/>
</dbReference>
<evidence type="ECO:0000313" key="9">
    <source>
        <dbReference type="EMBL" id="MEN3324815.1"/>
    </source>
</evidence>
<reference evidence="9 10" key="1">
    <citation type="submission" date="2024-01" db="EMBL/GenBank/DDBJ databases">
        <title>Mariniflexile litorale sp. nov., isolated from the shallow sediments of the Sea of Japan.</title>
        <authorList>
            <person name="Romanenko L."/>
            <person name="Bystritskaya E."/>
            <person name="Isaeva M."/>
        </authorList>
    </citation>
    <scope>NUCLEOTIDE SEQUENCE [LARGE SCALE GENOMIC DNA]</scope>
    <source>
        <strain evidence="9 10">KCTC 32427</strain>
    </source>
</reference>
<dbReference type="Pfam" id="PF02586">
    <property type="entry name" value="SRAP"/>
    <property type="match status" value="1"/>
</dbReference>
<dbReference type="Proteomes" id="UP001416393">
    <property type="component" value="Unassembled WGS sequence"/>
</dbReference>
<dbReference type="EMBL" id="JAZHYP010000008">
    <property type="protein sequence ID" value="MEN3324815.1"/>
    <property type="molecule type" value="Genomic_DNA"/>
</dbReference>
<dbReference type="SUPFAM" id="SSF143081">
    <property type="entry name" value="BB1717-like"/>
    <property type="match status" value="1"/>
</dbReference>
<evidence type="ECO:0000256" key="5">
    <source>
        <dbReference type="ARBA" id="ARBA00023124"/>
    </source>
</evidence>
<accession>A0ABV0AEU3</accession>
<organism evidence="9 10">
    <name type="scientific">Mariniflexile soesokkakense</name>
    <dbReference type="NCBI Taxonomy" id="1343160"/>
    <lineage>
        <taxon>Bacteria</taxon>
        <taxon>Pseudomonadati</taxon>
        <taxon>Bacteroidota</taxon>
        <taxon>Flavobacteriia</taxon>
        <taxon>Flavobacteriales</taxon>
        <taxon>Flavobacteriaceae</taxon>
        <taxon>Mariniflexile</taxon>
    </lineage>
</organism>
<dbReference type="InterPro" id="IPR036590">
    <property type="entry name" value="SRAP-like"/>
</dbReference>
<dbReference type="InterPro" id="IPR003738">
    <property type="entry name" value="SRAP"/>
</dbReference>
<keyword evidence="4 8" id="KW-0378">Hydrolase</keyword>
<keyword evidence="7" id="KW-0456">Lyase</keyword>
<proteinExistence type="inferred from homology"/>
<dbReference type="PANTHER" id="PTHR13604">
    <property type="entry name" value="DC12-RELATED"/>
    <property type="match status" value="1"/>
</dbReference>
<keyword evidence="3" id="KW-0227">DNA damage</keyword>
<keyword evidence="5" id="KW-0190">Covalent protein-DNA linkage</keyword>
<keyword evidence="10" id="KW-1185">Reference proteome</keyword>
<dbReference type="Gene3D" id="3.90.1680.10">
    <property type="entry name" value="SOS response associated peptidase-like"/>
    <property type="match status" value="1"/>
</dbReference>
<keyword evidence="6" id="KW-0238">DNA-binding</keyword>
<protein>
    <recommendedName>
        <fullName evidence="8">Abasic site processing protein</fullName>
        <ecNumber evidence="8">3.4.-.-</ecNumber>
    </recommendedName>
</protein>